<proteinExistence type="inferred from homology"/>
<accession>B5CR92</accession>
<dbReference type="InterPro" id="IPR002676">
    <property type="entry name" value="RimM_N"/>
</dbReference>
<gene>
    <name evidence="5 8" type="primary">rimM</name>
    <name evidence="8" type="ORF">RUMLAC_01991</name>
</gene>
<dbReference type="Gene3D" id="2.40.30.60">
    <property type="entry name" value="RimM"/>
    <property type="match status" value="1"/>
</dbReference>
<dbReference type="SUPFAM" id="SSF50447">
    <property type="entry name" value="Translation proteins"/>
    <property type="match status" value="1"/>
</dbReference>
<dbReference type="GO" id="GO:0043022">
    <property type="term" value="F:ribosome binding"/>
    <property type="evidence" value="ECO:0007669"/>
    <property type="project" value="InterPro"/>
</dbReference>
<comment type="domain">
    <text evidence="5">The PRC barrel domain binds ribosomal protein uS19.</text>
</comment>
<dbReference type="GO" id="GO:0005840">
    <property type="term" value="C:ribosome"/>
    <property type="evidence" value="ECO:0007669"/>
    <property type="project" value="InterPro"/>
</dbReference>
<evidence type="ECO:0000256" key="5">
    <source>
        <dbReference type="HAMAP-Rule" id="MF_00014"/>
    </source>
</evidence>
<dbReference type="AlphaFoldDB" id="B5CR92"/>
<feature type="domain" description="RimM N-terminal" evidence="6">
    <location>
        <begin position="15"/>
        <end position="96"/>
    </location>
</feature>
<sequence length="178" mass="20433">MSEQKENRAMEQFLQVGVISSTHGLRGEVKVFPTTDDAARFQTLKEVILDTGKEKLDLEIQSVRFFKQFVIVKFKGIDDINDIEKYKGKSLFVARENAVELEEDEYYIGDLIGMDVYTDESEERFGVLKDVMETGANEVYIVQSERYGEVLLPAIHECILEVDPEEKKMTVHLMEGLI</sequence>
<keyword evidence="9" id="KW-1185">Reference proteome</keyword>
<evidence type="ECO:0000313" key="9">
    <source>
        <dbReference type="Proteomes" id="UP000003254"/>
    </source>
</evidence>
<evidence type="ECO:0000256" key="2">
    <source>
        <dbReference type="ARBA" id="ARBA00022517"/>
    </source>
</evidence>
<evidence type="ECO:0000313" key="8">
    <source>
        <dbReference type="EMBL" id="EDY32253.1"/>
    </source>
</evidence>
<organism evidence="8 9">
    <name type="scientific">[Ruminococcus] lactaris ATCC 29176</name>
    <dbReference type="NCBI Taxonomy" id="471875"/>
    <lineage>
        <taxon>Bacteria</taxon>
        <taxon>Bacillati</taxon>
        <taxon>Bacillota</taxon>
        <taxon>Clostridia</taxon>
        <taxon>Lachnospirales</taxon>
        <taxon>Lachnospiraceae</taxon>
        <taxon>Mediterraneibacter</taxon>
    </lineage>
</organism>
<protein>
    <recommendedName>
        <fullName evidence="5">Ribosome maturation factor RimM</fullName>
    </recommendedName>
</protein>
<dbReference type="Pfam" id="PF05239">
    <property type="entry name" value="PRC"/>
    <property type="match status" value="1"/>
</dbReference>
<evidence type="ECO:0000256" key="3">
    <source>
        <dbReference type="ARBA" id="ARBA00022552"/>
    </source>
</evidence>
<dbReference type="HAMAP" id="MF_00014">
    <property type="entry name" value="Ribosome_mat_RimM"/>
    <property type="match status" value="1"/>
</dbReference>
<evidence type="ECO:0000256" key="4">
    <source>
        <dbReference type="ARBA" id="ARBA00023186"/>
    </source>
</evidence>
<keyword evidence="4 5" id="KW-0143">Chaperone</keyword>
<comment type="subunit">
    <text evidence="5">Binds ribosomal protein uS19.</text>
</comment>
<name>B5CR92_9FIRM</name>
<dbReference type="eggNOG" id="COG0806">
    <property type="taxonomic scope" value="Bacteria"/>
</dbReference>
<dbReference type="HOGENOM" id="CLU_077636_3_2_9"/>
<evidence type="ECO:0000259" key="6">
    <source>
        <dbReference type="Pfam" id="PF01782"/>
    </source>
</evidence>
<keyword evidence="3 5" id="KW-0698">rRNA processing</keyword>
<comment type="function">
    <text evidence="5">An accessory protein needed during the final step in the assembly of 30S ribosomal subunit, possibly for assembly of the head region. Essential for efficient processing of 16S rRNA. May be needed both before and after RbfA during the maturation of 16S rRNA. It has affinity for free ribosomal 30S subunits but not for 70S ribosomes.</text>
</comment>
<reference evidence="8 9" key="2">
    <citation type="submission" date="2008-08" db="EMBL/GenBank/DDBJ databases">
        <authorList>
            <person name="Fulton L."/>
            <person name="Clifton S."/>
            <person name="Fulton B."/>
            <person name="Xu J."/>
            <person name="Minx P."/>
            <person name="Pepin K.H."/>
            <person name="Johnson M."/>
            <person name="Bhonagiri V."/>
            <person name="Nash W.E."/>
            <person name="Mardis E.R."/>
            <person name="Wilson R.K."/>
        </authorList>
    </citation>
    <scope>NUCLEOTIDE SEQUENCE [LARGE SCALE GENOMIC DNA]</scope>
    <source>
        <strain evidence="8 9">ATCC 29176</strain>
    </source>
</reference>
<dbReference type="InterPro" id="IPR011033">
    <property type="entry name" value="PRC_barrel-like_sf"/>
</dbReference>
<reference evidence="8 9" key="1">
    <citation type="submission" date="2008-08" db="EMBL/GenBank/DDBJ databases">
        <title>Draft genome sequence of Ruminococcus lactaris ATCC 29176.</title>
        <authorList>
            <person name="Sudarsanam P."/>
            <person name="Ley R."/>
            <person name="Guruge J."/>
            <person name="Turnbaugh P.J."/>
            <person name="Mahowald M."/>
            <person name="Liep D."/>
            <person name="Gordon J."/>
        </authorList>
    </citation>
    <scope>NUCLEOTIDE SEQUENCE [LARGE SCALE GENOMIC DNA]</scope>
    <source>
        <strain evidence="8 9">ATCC 29176</strain>
    </source>
</reference>
<dbReference type="Gene3D" id="2.30.30.240">
    <property type="entry name" value="PRC-barrel domain"/>
    <property type="match status" value="1"/>
</dbReference>
<evidence type="ECO:0000259" key="7">
    <source>
        <dbReference type="Pfam" id="PF05239"/>
    </source>
</evidence>
<keyword evidence="2 5" id="KW-0690">Ribosome biogenesis</keyword>
<dbReference type="NCBIfam" id="TIGR02273">
    <property type="entry name" value="16S_RimM"/>
    <property type="match status" value="1"/>
</dbReference>
<dbReference type="Proteomes" id="UP000003254">
    <property type="component" value="Unassembled WGS sequence"/>
</dbReference>
<dbReference type="PANTHER" id="PTHR33692:SF1">
    <property type="entry name" value="RIBOSOME MATURATION FACTOR RIMM"/>
    <property type="match status" value="1"/>
</dbReference>
<dbReference type="GO" id="GO:0005737">
    <property type="term" value="C:cytoplasm"/>
    <property type="evidence" value="ECO:0007669"/>
    <property type="project" value="UniProtKB-SubCell"/>
</dbReference>
<comment type="subcellular location">
    <subcellularLocation>
        <location evidence="5">Cytoplasm</location>
    </subcellularLocation>
</comment>
<keyword evidence="1 5" id="KW-0963">Cytoplasm</keyword>
<dbReference type="InterPro" id="IPR011961">
    <property type="entry name" value="RimM"/>
</dbReference>
<dbReference type="SUPFAM" id="SSF50346">
    <property type="entry name" value="PRC-barrel domain"/>
    <property type="match status" value="1"/>
</dbReference>
<comment type="similarity">
    <text evidence="5">Belongs to the RimM family.</text>
</comment>
<dbReference type="InterPro" id="IPR036976">
    <property type="entry name" value="RimM_N_sf"/>
</dbReference>
<dbReference type="InterPro" id="IPR009000">
    <property type="entry name" value="Transl_B-barrel_sf"/>
</dbReference>
<dbReference type="PANTHER" id="PTHR33692">
    <property type="entry name" value="RIBOSOME MATURATION FACTOR RIMM"/>
    <property type="match status" value="1"/>
</dbReference>
<comment type="caution">
    <text evidence="8">The sequence shown here is derived from an EMBL/GenBank/DDBJ whole genome shotgun (WGS) entry which is preliminary data.</text>
</comment>
<dbReference type="GO" id="GO:0006364">
    <property type="term" value="P:rRNA processing"/>
    <property type="evidence" value="ECO:0007669"/>
    <property type="project" value="UniProtKB-UniRule"/>
</dbReference>
<dbReference type="EMBL" id="ABOU02000046">
    <property type="protein sequence ID" value="EDY32253.1"/>
    <property type="molecule type" value="Genomic_DNA"/>
</dbReference>
<dbReference type="Pfam" id="PF01782">
    <property type="entry name" value="RimM"/>
    <property type="match status" value="1"/>
</dbReference>
<feature type="domain" description="PRC-barrel" evidence="7">
    <location>
        <begin position="103"/>
        <end position="177"/>
    </location>
</feature>
<dbReference type="GO" id="GO:0042274">
    <property type="term" value="P:ribosomal small subunit biogenesis"/>
    <property type="evidence" value="ECO:0007669"/>
    <property type="project" value="UniProtKB-UniRule"/>
</dbReference>
<dbReference type="InterPro" id="IPR027275">
    <property type="entry name" value="PRC-brl_dom"/>
</dbReference>
<evidence type="ECO:0000256" key="1">
    <source>
        <dbReference type="ARBA" id="ARBA00022490"/>
    </source>
</evidence>